<name>F0ZDV1_DICPU</name>
<dbReference type="GO" id="GO:0016887">
    <property type="term" value="F:ATP hydrolysis activity"/>
    <property type="evidence" value="ECO:0007669"/>
    <property type="project" value="InterPro"/>
</dbReference>
<keyword evidence="3 6" id="KW-0067">ATP-binding</keyword>
<keyword evidence="4 6" id="KW-0143">Chaperone</keyword>
<evidence type="ECO:0008006" key="9">
    <source>
        <dbReference type="Google" id="ProtNLM"/>
    </source>
</evidence>
<dbReference type="Gene3D" id="3.50.7.10">
    <property type="entry name" value="GroEL"/>
    <property type="match status" value="1"/>
</dbReference>
<evidence type="ECO:0000256" key="6">
    <source>
        <dbReference type="RuleBase" id="RU004187"/>
    </source>
</evidence>
<dbReference type="OMA" id="KHYSYWT"/>
<dbReference type="InterPro" id="IPR027413">
    <property type="entry name" value="GROEL-like_equatorial_sf"/>
</dbReference>
<dbReference type="KEGG" id="dpp:DICPUDRAFT_29612"/>
<reference evidence="8" key="1">
    <citation type="journal article" date="2011" name="Genome Biol.">
        <title>Comparative genomics of the social amoebae Dictyostelium discoideum and Dictyostelium purpureum.</title>
        <authorList>
            <consortium name="US DOE Joint Genome Institute (JGI-PGF)"/>
            <person name="Sucgang R."/>
            <person name="Kuo A."/>
            <person name="Tian X."/>
            <person name="Salerno W."/>
            <person name="Parikh A."/>
            <person name="Feasley C.L."/>
            <person name="Dalin E."/>
            <person name="Tu H."/>
            <person name="Huang E."/>
            <person name="Barry K."/>
            <person name="Lindquist E."/>
            <person name="Shapiro H."/>
            <person name="Bruce D."/>
            <person name="Schmutz J."/>
            <person name="Salamov A."/>
            <person name="Fey P."/>
            <person name="Gaudet P."/>
            <person name="Anjard C."/>
            <person name="Babu M.M."/>
            <person name="Basu S."/>
            <person name="Bushmanova Y."/>
            <person name="van der Wel H."/>
            <person name="Katoh-Kurasawa M."/>
            <person name="Dinh C."/>
            <person name="Coutinho P.M."/>
            <person name="Saito T."/>
            <person name="Elias M."/>
            <person name="Schaap P."/>
            <person name="Kay R.R."/>
            <person name="Henrissat B."/>
            <person name="Eichinger L."/>
            <person name="Rivero F."/>
            <person name="Putnam N.H."/>
            <person name="West C.M."/>
            <person name="Loomis W.F."/>
            <person name="Chisholm R.L."/>
            <person name="Shaulsky G."/>
            <person name="Strassmann J.E."/>
            <person name="Queller D.C."/>
            <person name="Kuspa A."/>
            <person name="Grigoriev I.V."/>
        </authorList>
    </citation>
    <scope>NUCLEOTIDE SEQUENCE [LARGE SCALE GENOMIC DNA]</scope>
    <source>
        <strain evidence="8">QSDP1</strain>
    </source>
</reference>
<evidence type="ECO:0000256" key="1">
    <source>
        <dbReference type="ARBA" id="ARBA00008020"/>
    </source>
</evidence>
<dbReference type="Proteomes" id="UP000001064">
    <property type="component" value="Unassembled WGS sequence"/>
</dbReference>
<dbReference type="FunCoup" id="F0ZDV1">
    <property type="interactions" value="476"/>
</dbReference>
<keyword evidence="2 6" id="KW-0547">Nucleotide-binding</keyword>
<dbReference type="CDD" id="cd00309">
    <property type="entry name" value="chaperonin_type_I_II"/>
    <property type="match status" value="1"/>
</dbReference>
<evidence type="ECO:0000256" key="3">
    <source>
        <dbReference type="ARBA" id="ARBA00022840"/>
    </source>
</evidence>
<accession>F0ZDV1</accession>
<evidence type="ECO:0000256" key="4">
    <source>
        <dbReference type="ARBA" id="ARBA00023186"/>
    </source>
</evidence>
<comment type="function">
    <text evidence="5">Molecular chaperone; assists the folding of proteins upon ATP hydrolysis. Known to play a role, in vitro, in the folding of actin and tubulin.</text>
</comment>
<dbReference type="Gene3D" id="3.30.260.10">
    <property type="entry name" value="TCP-1-like chaperonin intermediate domain"/>
    <property type="match status" value="1"/>
</dbReference>
<dbReference type="STRING" id="5786.F0ZDV1"/>
<dbReference type="SUPFAM" id="SSF52029">
    <property type="entry name" value="GroEL apical domain-like"/>
    <property type="match status" value="1"/>
</dbReference>
<evidence type="ECO:0000256" key="5">
    <source>
        <dbReference type="ARBA" id="ARBA00024677"/>
    </source>
</evidence>
<dbReference type="OrthoDB" id="19969at2759"/>
<organism evidence="7 8">
    <name type="scientific">Dictyostelium purpureum</name>
    <name type="common">Slime mold</name>
    <dbReference type="NCBI Taxonomy" id="5786"/>
    <lineage>
        <taxon>Eukaryota</taxon>
        <taxon>Amoebozoa</taxon>
        <taxon>Evosea</taxon>
        <taxon>Eumycetozoa</taxon>
        <taxon>Dictyostelia</taxon>
        <taxon>Dictyosteliales</taxon>
        <taxon>Dictyosteliaceae</taxon>
        <taxon>Dictyostelium</taxon>
    </lineage>
</organism>
<dbReference type="PANTHER" id="PTHR11353">
    <property type="entry name" value="CHAPERONIN"/>
    <property type="match status" value="1"/>
</dbReference>
<dbReference type="InterPro" id="IPR017998">
    <property type="entry name" value="Chaperone_TCP-1"/>
</dbReference>
<protein>
    <recommendedName>
        <fullName evidence="9">CCT-eta</fullName>
    </recommendedName>
</protein>
<proteinExistence type="inferred from homology"/>
<dbReference type="PROSITE" id="PS00750">
    <property type="entry name" value="TCP1_1"/>
    <property type="match status" value="1"/>
</dbReference>
<dbReference type="InParanoid" id="F0ZDV1"/>
<dbReference type="AlphaFoldDB" id="F0ZDV1"/>
<dbReference type="SUPFAM" id="SSF48592">
    <property type="entry name" value="GroEL equatorial domain-like"/>
    <property type="match status" value="1"/>
</dbReference>
<evidence type="ECO:0000256" key="2">
    <source>
        <dbReference type="ARBA" id="ARBA00022741"/>
    </source>
</evidence>
<dbReference type="GO" id="GO:0005832">
    <property type="term" value="C:chaperonin-containing T-complex"/>
    <property type="evidence" value="ECO:0000318"/>
    <property type="project" value="GO_Central"/>
</dbReference>
<sequence>MNSLEKEEINCLFKNEINNGIKDDNSKIVLLNGEQALQSSINASLSIFSILKTSLGPRSMSKLILKPNGQYIISNDGATILNNIKVQHPAASVLVNIALSQDREVGDGTTSVVLLAGEILKSITELYIRSKEEKNPIHQTTITTILYQILNEVLKILDSVSIEYPSSSTKEILFKMAGVALGTKHYSYWTKNLTNITIDAIQNSIDTTLDNSNNNSNCSNNNNNSNNIDIKNNIQICKLQGGNINQSSFYKGLVMTSKVTPVFRNLDISNNNISIKTIVIGYDINKHLKNIQSKYTTIKSTAEMEDYYKIDSNFIVSFIDRLVKNQVNLVFFKFKIPDYLSQLLYSNHISVVQDFYNNSGISYNNDSFVYKLSKLTNSIPIMKYDELDFHLLQQQQQQNQSQKDKEKDDDVGGASDYGCIGTITKLSILSKFEDEFYIYLDNNNFKHKLSCIIIKGPTKDILDDLEIGIVDSLHLVKSSLESKPMIVYGGGACEMSISSKLLAYSNSINPNESTLHYWKKEISKTISESFQIIPSILVMNSYNTSNTKQPLEIIAQLLSSHHSFYNGNDGVCSLGIDGWTGEIKDMREMNIIEPLILKKSIIITSIEACITLLRIDTIVTSSTNLV</sequence>
<dbReference type="InterPro" id="IPR002423">
    <property type="entry name" value="Cpn60/GroEL/TCP-1"/>
</dbReference>
<dbReference type="eggNOG" id="KOG0364">
    <property type="taxonomic scope" value="Eukaryota"/>
</dbReference>
<dbReference type="GeneID" id="10499033"/>
<dbReference type="PROSITE" id="PS00751">
    <property type="entry name" value="TCP1_2"/>
    <property type="match status" value="1"/>
</dbReference>
<dbReference type="RefSeq" id="XP_003285593.1">
    <property type="nucleotide sequence ID" value="XM_003285545.1"/>
</dbReference>
<comment type="similarity">
    <text evidence="1 6">Belongs to the TCP-1 chaperonin family.</text>
</comment>
<dbReference type="EMBL" id="GL870989">
    <property type="protein sequence ID" value="EGC37843.1"/>
    <property type="molecule type" value="Genomic_DNA"/>
</dbReference>
<dbReference type="GO" id="GO:0140662">
    <property type="term" value="F:ATP-dependent protein folding chaperone"/>
    <property type="evidence" value="ECO:0007669"/>
    <property type="project" value="InterPro"/>
</dbReference>
<dbReference type="GO" id="GO:0051082">
    <property type="term" value="F:unfolded protein binding"/>
    <property type="evidence" value="ECO:0000318"/>
    <property type="project" value="GO_Central"/>
</dbReference>
<dbReference type="PROSITE" id="PS00995">
    <property type="entry name" value="TCP1_3"/>
    <property type="match status" value="1"/>
</dbReference>
<dbReference type="SUPFAM" id="SSF54849">
    <property type="entry name" value="GroEL-intermediate domain like"/>
    <property type="match status" value="1"/>
</dbReference>
<gene>
    <name evidence="7" type="ORF">DICPUDRAFT_29612</name>
</gene>
<dbReference type="InterPro" id="IPR027409">
    <property type="entry name" value="GroEL-like_apical_dom_sf"/>
</dbReference>
<dbReference type="InterPro" id="IPR027410">
    <property type="entry name" value="TCP-1-like_intermed_sf"/>
</dbReference>
<dbReference type="GO" id="GO:0006457">
    <property type="term" value="P:protein folding"/>
    <property type="evidence" value="ECO:0000318"/>
    <property type="project" value="GO_Central"/>
</dbReference>
<dbReference type="GO" id="GO:0005524">
    <property type="term" value="F:ATP binding"/>
    <property type="evidence" value="ECO:0007669"/>
    <property type="project" value="UniProtKB-KW"/>
</dbReference>
<dbReference type="Gene3D" id="1.10.560.10">
    <property type="entry name" value="GroEL-like equatorial domain"/>
    <property type="match status" value="1"/>
</dbReference>
<dbReference type="PRINTS" id="PR00304">
    <property type="entry name" value="TCOMPLEXTCP1"/>
</dbReference>
<evidence type="ECO:0000313" key="7">
    <source>
        <dbReference type="EMBL" id="EGC37843.1"/>
    </source>
</evidence>
<dbReference type="Pfam" id="PF00118">
    <property type="entry name" value="Cpn60_TCP1"/>
    <property type="match status" value="1"/>
</dbReference>
<keyword evidence="8" id="KW-1185">Reference proteome</keyword>
<evidence type="ECO:0000313" key="8">
    <source>
        <dbReference type="Proteomes" id="UP000001064"/>
    </source>
</evidence>
<dbReference type="InterPro" id="IPR002194">
    <property type="entry name" value="Chaperonin_TCP-1_CS"/>
</dbReference>
<dbReference type="VEuPathDB" id="AmoebaDB:DICPUDRAFT_29612"/>